<proteinExistence type="predicted"/>
<reference evidence="1" key="1">
    <citation type="submission" date="2022-10" db="EMBL/GenBank/DDBJ databases">
        <title>Tapping the CABI collections for fungal endophytes: first genome assemblies for Collariella, Neodidymelliopsis, Ascochyta clinopodiicola, Didymella pomorum, Didymosphaeria variabile, Neocosmospora piperis and Neocucurbitaria cava.</title>
        <authorList>
            <person name="Hill R."/>
        </authorList>
    </citation>
    <scope>NUCLEOTIDE SEQUENCE</scope>
    <source>
        <strain evidence="1">IMI 360193</strain>
    </source>
</reference>
<dbReference type="OrthoDB" id="10269711at2759"/>
<sequence length="98" mass="11112">MDQIMPKDSSEMRKKVLMFQVEFDKLRIMDVIDDPFFSYPKRYSQDLKCLLTDVFGIGSATEPQGMSEVSQHGYSYHLVQALAGAALKQSYMSAFATT</sequence>
<keyword evidence="2" id="KW-1185">Reference proteome</keyword>
<gene>
    <name evidence="1" type="ORF">N0V87_010756</name>
</gene>
<evidence type="ECO:0000313" key="1">
    <source>
        <dbReference type="EMBL" id="KAJ4329550.1"/>
    </source>
</evidence>
<dbReference type="AlphaFoldDB" id="A0A9W8WPL4"/>
<comment type="caution">
    <text evidence="1">The sequence shown here is derived from an EMBL/GenBank/DDBJ whole genome shotgun (WGS) entry which is preliminary data.</text>
</comment>
<protein>
    <submittedName>
        <fullName evidence="1">Uncharacterized protein</fullName>
    </submittedName>
</protein>
<dbReference type="EMBL" id="JAPEUV010000495">
    <property type="protein sequence ID" value="KAJ4329550.1"/>
    <property type="molecule type" value="Genomic_DNA"/>
</dbReference>
<accession>A0A9W8WPL4</accession>
<dbReference type="Proteomes" id="UP001140562">
    <property type="component" value="Unassembled WGS sequence"/>
</dbReference>
<evidence type="ECO:0000313" key="2">
    <source>
        <dbReference type="Proteomes" id="UP001140562"/>
    </source>
</evidence>
<organism evidence="1 2">
    <name type="scientific">Didymella glomerata</name>
    <dbReference type="NCBI Taxonomy" id="749621"/>
    <lineage>
        <taxon>Eukaryota</taxon>
        <taxon>Fungi</taxon>
        <taxon>Dikarya</taxon>
        <taxon>Ascomycota</taxon>
        <taxon>Pezizomycotina</taxon>
        <taxon>Dothideomycetes</taxon>
        <taxon>Pleosporomycetidae</taxon>
        <taxon>Pleosporales</taxon>
        <taxon>Pleosporineae</taxon>
        <taxon>Didymellaceae</taxon>
        <taxon>Didymella</taxon>
    </lineage>
</organism>
<name>A0A9W8WPL4_9PLEO</name>